<name>A0A494XQI7_9BACL</name>
<dbReference type="SUPFAM" id="SSF51445">
    <property type="entry name" value="(Trans)glycosidases"/>
    <property type="match status" value="1"/>
</dbReference>
<dbReference type="AlphaFoldDB" id="A0A494XQI7"/>
<evidence type="ECO:0000313" key="3">
    <source>
        <dbReference type="Proteomes" id="UP000282076"/>
    </source>
</evidence>
<dbReference type="InterPro" id="IPR013785">
    <property type="entry name" value="Aldolase_TIM"/>
</dbReference>
<organism evidence="2 3">
    <name type="scientific">Cohnella endophytica</name>
    <dbReference type="NCBI Taxonomy" id="2419778"/>
    <lineage>
        <taxon>Bacteria</taxon>
        <taxon>Bacillati</taxon>
        <taxon>Bacillota</taxon>
        <taxon>Bacilli</taxon>
        <taxon>Bacillales</taxon>
        <taxon>Paenibacillaceae</taxon>
        <taxon>Cohnella</taxon>
    </lineage>
</organism>
<gene>
    <name evidence="2" type="ORF">D7Z26_14160</name>
</gene>
<dbReference type="Proteomes" id="UP000282076">
    <property type="component" value="Unassembled WGS sequence"/>
</dbReference>
<dbReference type="Gene3D" id="3.20.20.70">
    <property type="entry name" value="Aldolase class I"/>
    <property type="match status" value="1"/>
</dbReference>
<sequence>MSELQNDLLIEHENMFIRYVNSENGLKQLSFNPEKTPKEPVQAVPFPNFEVAVAGRPYGHASALVSGLTNLPSEMVLKDIKTSLENVQFTYIHPTLGLRIQVDMQLIPGSSVIRQQTTAYNDSQAPIVLTHLSSMCMQGIATDGCRPWHHSDKIKVHYCLQTWNGEGQWRSGSLEELGLYPTSTHPSSSTVHFSSIGTWSTGRYLPMAIIEDLETSKTWYFQIEASSDWQFEIGHRGSWTDEKGALFIHADGADERNGGWTKTLAPGESFTSIPVAFGCCKGDLTAAVKELTSYRRYILKQQYLDQRLCPIVYNDYMNTLWGNPTREKLIPLIDSASEAGCEYFCIDAGWFGGKEASWGDGLGDWNPSDDRFGEDGLQGVLEYIKLKNMHPGLWLEMEVCGEKAELAKKPDAWFIQRYGVRIGGGARWFLNYENADVRSYMHHVIERLVAMGVRFIKNDYNLGMNAGDERAGLSASESLMNSVLAFYRFIDEVRSRHPDLILENCGSGAMRSDYGVLSHFHMQSSSDQEDYTQYPSILGGSLAAVLPEQLGIWAYPYPLLHGDIAHPERMEQGYYMQSMQDGEQTIFNMINGMCGSLYLSGHLNYADPLNKALIHEAVSLYKKEREHIQSSYPLWPLGFTRINAKNSWACVGLSSCNNDRILLAVWRLGSSEAYQTLPLQMWQGKSATVKQIYPSQGYESQYYYNEAKGCLTVHLDKTYQARYYEIRYDGIYFQQN</sequence>
<reference evidence="2 3" key="1">
    <citation type="submission" date="2018-10" db="EMBL/GenBank/DDBJ databases">
        <title>Cohnella sp. M2MS4P-1, whole genome shotgun sequence.</title>
        <authorList>
            <person name="Tuo L."/>
        </authorList>
    </citation>
    <scope>NUCLEOTIDE SEQUENCE [LARGE SCALE GENOMIC DNA]</scope>
    <source>
        <strain evidence="2 3">M2MS4P-1</strain>
    </source>
</reference>
<evidence type="ECO:0000256" key="1">
    <source>
        <dbReference type="PIRSR" id="PIRSR005536-1"/>
    </source>
</evidence>
<dbReference type="InterPro" id="IPR038417">
    <property type="entry name" value="Alpga-gal_N_sf"/>
</dbReference>
<feature type="active site" description="Proton donor" evidence="1">
    <location>
        <position position="527"/>
    </location>
</feature>
<accession>A0A494XQI7</accession>
<evidence type="ECO:0000313" key="2">
    <source>
        <dbReference type="EMBL" id="RKP52895.1"/>
    </source>
</evidence>
<dbReference type="OrthoDB" id="9758822at2"/>
<dbReference type="GO" id="GO:0016052">
    <property type="term" value="P:carbohydrate catabolic process"/>
    <property type="evidence" value="ECO:0007669"/>
    <property type="project" value="InterPro"/>
</dbReference>
<dbReference type="Gene3D" id="2.70.98.60">
    <property type="entry name" value="alpha-galactosidase from lactobacil brevis"/>
    <property type="match status" value="1"/>
</dbReference>
<dbReference type="CDD" id="cd14791">
    <property type="entry name" value="GH36"/>
    <property type="match status" value="1"/>
</dbReference>
<protein>
    <submittedName>
        <fullName evidence="2">Alpha-galactosidase</fullName>
    </submittedName>
</protein>
<dbReference type="Pfam" id="PF02065">
    <property type="entry name" value="Melibiase"/>
    <property type="match status" value="1"/>
</dbReference>
<keyword evidence="3" id="KW-1185">Reference proteome</keyword>
<dbReference type="InterPro" id="IPR002252">
    <property type="entry name" value="Glyco_hydro_36"/>
</dbReference>
<feature type="active site" description="Nucleophile" evidence="1">
    <location>
        <position position="459"/>
    </location>
</feature>
<dbReference type="InterPro" id="IPR017853">
    <property type="entry name" value="GH"/>
</dbReference>
<proteinExistence type="predicted"/>
<dbReference type="RefSeq" id="WP_120977639.1">
    <property type="nucleotide sequence ID" value="NZ_RBZM01000006.1"/>
</dbReference>
<dbReference type="EMBL" id="RBZM01000006">
    <property type="protein sequence ID" value="RKP52895.1"/>
    <property type="molecule type" value="Genomic_DNA"/>
</dbReference>
<dbReference type="GO" id="GO:0004557">
    <property type="term" value="F:alpha-galactosidase activity"/>
    <property type="evidence" value="ECO:0007669"/>
    <property type="project" value="UniProtKB-UniRule"/>
</dbReference>
<comment type="caution">
    <text evidence="2">The sequence shown here is derived from an EMBL/GenBank/DDBJ whole genome shotgun (WGS) entry which is preliminary data.</text>
</comment>
<dbReference type="PRINTS" id="PR00743">
    <property type="entry name" value="GLHYDRLASE36"/>
</dbReference>